<dbReference type="AlphaFoldDB" id="A0A0B6RMJ5"/>
<dbReference type="OrthoDB" id="9033020at2"/>
<proteinExistence type="predicted"/>
<accession>A0A0B6RMJ5</accession>
<evidence type="ECO:0000313" key="2">
    <source>
        <dbReference type="EMBL" id="AJK46542.1"/>
    </source>
</evidence>
<reference evidence="3" key="1">
    <citation type="submission" date="2011-03" db="EMBL/GenBank/DDBJ databases">
        <authorList>
            <person name="Voget S."/>
            <person name="Streit W.R."/>
            <person name="Jaeger K.E."/>
            <person name="Daniel R."/>
        </authorList>
    </citation>
    <scope>NUCLEOTIDE SEQUENCE [LARGE SCALE GENOMIC DNA]</scope>
    <source>
        <strain evidence="3">PG1</strain>
    </source>
</reference>
<feature type="domain" description="Carrier" evidence="1">
    <location>
        <begin position="18"/>
        <end position="97"/>
    </location>
</feature>
<protein>
    <recommendedName>
        <fullName evidence="1">Carrier domain-containing protein</fullName>
    </recommendedName>
</protein>
<dbReference type="SUPFAM" id="SSF47336">
    <property type="entry name" value="ACP-like"/>
    <property type="match status" value="1"/>
</dbReference>
<dbReference type="Pfam" id="PF00550">
    <property type="entry name" value="PP-binding"/>
    <property type="match status" value="1"/>
</dbReference>
<dbReference type="PROSITE" id="PS50075">
    <property type="entry name" value="CARRIER"/>
    <property type="match status" value="1"/>
</dbReference>
<dbReference type="Proteomes" id="UP000031838">
    <property type="component" value="Chromosome 1"/>
</dbReference>
<dbReference type="Gene3D" id="1.10.1200.10">
    <property type="entry name" value="ACP-like"/>
    <property type="match status" value="1"/>
</dbReference>
<evidence type="ECO:0000259" key="1">
    <source>
        <dbReference type="PROSITE" id="PS50075"/>
    </source>
</evidence>
<dbReference type="InterPro" id="IPR009081">
    <property type="entry name" value="PP-bd_ACP"/>
</dbReference>
<reference evidence="2 3" key="2">
    <citation type="journal article" date="2016" name="Appl. Microbiol. Biotechnol.">
        <title>Mutations improving production and secretion of extracellular lipase by Burkholderia glumae PG1.</title>
        <authorList>
            <person name="Knapp A."/>
            <person name="Voget S."/>
            <person name="Gao R."/>
            <person name="Zaburannyi N."/>
            <person name="Krysciak D."/>
            <person name="Breuer M."/>
            <person name="Hauer B."/>
            <person name="Streit W.R."/>
            <person name="Muller R."/>
            <person name="Daniel R."/>
            <person name="Jaeger K.E."/>
        </authorList>
    </citation>
    <scope>NUCLEOTIDE SEQUENCE [LARGE SCALE GENOMIC DNA]</scope>
    <source>
        <strain evidence="2 3">PG1</strain>
    </source>
</reference>
<evidence type="ECO:0000313" key="3">
    <source>
        <dbReference type="Proteomes" id="UP000031838"/>
    </source>
</evidence>
<gene>
    <name evidence="2" type="ORF">BGL_1c20330</name>
</gene>
<keyword evidence="3" id="KW-1185">Reference proteome</keyword>
<name>A0A0B6RMJ5_BURPL</name>
<dbReference type="KEGG" id="bgp:BGL_1c20330"/>
<dbReference type="HOGENOM" id="CLU_2300454_0_0_4"/>
<dbReference type="RefSeq" id="WP_042625019.1">
    <property type="nucleotide sequence ID" value="NZ_CP002580.1"/>
</dbReference>
<dbReference type="EMBL" id="CP002580">
    <property type="protein sequence ID" value="AJK46542.1"/>
    <property type="molecule type" value="Genomic_DNA"/>
</dbReference>
<dbReference type="InterPro" id="IPR036736">
    <property type="entry name" value="ACP-like_sf"/>
</dbReference>
<sequence length="100" mass="10470">MNAYSSTTHPASPERLAEARAEALATLRAMLAAMLQVEPDALGLEQPIVETGLTSVELIDLIVRCQARYAIELPAGSLARLTLASLADAVVAAARREAAA</sequence>
<organism evidence="2 3">
    <name type="scientific">Burkholderia plantarii</name>
    <dbReference type="NCBI Taxonomy" id="41899"/>
    <lineage>
        <taxon>Bacteria</taxon>
        <taxon>Pseudomonadati</taxon>
        <taxon>Pseudomonadota</taxon>
        <taxon>Betaproteobacteria</taxon>
        <taxon>Burkholderiales</taxon>
        <taxon>Burkholderiaceae</taxon>
        <taxon>Burkholderia</taxon>
    </lineage>
</organism>